<proteinExistence type="predicted"/>
<keyword evidence="2" id="KW-1133">Transmembrane helix</keyword>
<evidence type="ECO:0000313" key="4">
    <source>
        <dbReference type="EMBL" id="MBC6993795.1"/>
    </source>
</evidence>
<evidence type="ECO:0000256" key="2">
    <source>
        <dbReference type="SAM" id="Phobius"/>
    </source>
</evidence>
<gene>
    <name evidence="4" type="ORF">H9S92_06465</name>
</gene>
<keyword evidence="2" id="KW-0472">Membrane</keyword>
<feature type="coiled-coil region" evidence="1">
    <location>
        <begin position="63"/>
        <end position="97"/>
    </location>
</feature>
<evidence type="ECO:0000256" key="1">
    <source>
        <dbReference type="SAM" id="Coils"/>
    </source>
</evidence>
<sequence>MLRSLIFSCFLLFCCSPLAFAQVGNPARADSSSLTIQFQNMVKGSNRYQDFRVIREAYLAAFINNVQDSLSGYTDTIAALKQEIADNERLILEQSNNITEREEKIRILADEQDNMNLLGVGVPKATYSVIMWTAIILLLVVALFALARMRLAVASSQEARSHNVKLSDELDKSKKQRLEVEQKLRRELQDEINRRKSAGN</sequence>
<evidence type="ECO:0000256" key="3">
    <source>
        <dbReference type="SAM" id="SignalP"/>
    </source>
</evidence>
<dbReference type="AlphaFoldDB" id="A0A923PGT6"/>
<evidence type="ECO:0008006" key="6">
    <source>
        <dbReference type="Google" id="ProtNLM"/>
    </source>
</evidence>
<protein>
    <recommendedName>
        <fullName evidence="6">tRNA (Guanine-N1)-methyltransferase</fullName>
    </recommendedName>
</protein>
<keyword evidence="1" id="KW-0175">Coiled coil</keyword>
<keyword evidence="5" id="KW-1185">Reference proteome</keyword>
<feature type="coiled-coil region" evidence="1">
    <location>
        <begin position="163"/>
        <end position="190"/>
    </location>
</feature>
<dbReference type="Proteomes" id="UP000650081">
    <property type="component" value="Unassembled WGS sequence"/>
</dbReference>
<feature type="transmembrane region" description="Helical" evidence="2">
    <location>
        <begin position="125"/>
        <end position="147"/>
    </location>
</feature>
<reference evidence="4" key="1">
    <citation type="submission" date="2020-08" db="EMBL/GenBank/DDBJ databases">
        <title>Lewinella bacteria from marine environments.</title>
        <authorList>
            <person name="Zhong Y."/>
        </authorList>
    </citation>
    <scope>NUCLEOTIDE SEQUENCE</scope>
    <source>
        <strain evidence="4">KCTC 42187</strain>
    </source>
</reference>
<dbReference type="RefSeq" id="WP_187465894.1">
    <property type="nucleotide sequence ID" value="NZ_JACSIT010000078.1"/>
</dbReference>
<organism evidence="4 5">
    <name type="scientific">Neolewinella lacunae</name>
    <dbReference type="NCBI Taxonomy" id="1517758"/>
    <lineage>
        <taxon>Bacteria</taxon>
        <taxon>Pseudomonadati</taxon>
        <taxon>Bacteroidota</taxon>
        <taxon>Saprospiria</taxon>
        <taxon>Saprospirales</taxon>
        <taxon>Lewinellaceae</taxon>
        <taxon>Neolewinella</taxon>
    </lineage>
</organism>
<evidence type="ECO:0000313" key="5">
    <source>
        <dbReference type="Proteomes" id="UP000650081"/>
    </source>
</evidence>
<keyword evidence="3" id="KW-0732">Signal</keyword>
<comment type="caution">
    <text evidence="4">The sequence shown here is derived from an EMBL/GenBank/DDBJ whole genome shotgun (WGS) entry which is preliminary data.</text>
</comment>
<keyword evidence="2" id="KW-0812">Transmembrane</keyword>
<feature type="chain" id="PRO_5036926867" description="tRNA (Guanine-N1)-methyltransferase" evidence="3">
    <location>
        <begin position="22"/>
        <end position="200"/>
    </location>
</feature>
<feature type="signal peptide" evidence="3">
    <location>
        <begin position="1"/>
        <end position="21"/>
    </location>
</feature>
<name>A0A923PGT6_9BACT</name>
<dbReference type="EMBL" id="JACSIT010000078">
    <property type="protein sequence ID" value="MBC6993795.1"/>
    <property type="molecule type" value="Genomic_DNA"/>
</dbReference>
<accession>A0A923PGT6</accession>